<sequence>MDSDRSPQGLDPEQRWVEIAAARIALAGLLADLTPEEWERPSLCSRWRVRDVAAHVAMTPAGEPGTWEIMTGLVRARGDLWAFGREVAVAWAGRPTDEIVRTLRTRATSRSMPRVTNAANVLLDVLVHTQDIAVPLGRQLPVPSGAGLDALHRAWQMGWPFHARRRLAGVSLVASDADVVLGSGPLVEAPLGSLLLLTTARETASVPHLTGPGLALLPR</sequence>
<dbReference type="AlphaFoldDB" id="A0A1A9GG82"/>
<evidence type="ECO:0000313" key="2">
    <source>
        <dbReference type="EMBL" id="ANH37066.1"/>
    </source>
</evidence>
<dbReference type="NCBIfam" id="TIGR03083">
    <property type="entry name" value="maleylpyruvate isomerase family mycothiol-dependent enzyme"/>
    <property type="match status" value="1"/>
</dbReference>
<dbReference type="PATRIC" id="fig|1300347.3.peg.616"/>
<dbReference type="Pfam" id="PF11716">
    <property type="entry name" value="MDMPI_N"/>
    <property type="match status" value="1"/>
</dbReference>
<dbReference type="InterPro" id="IPR034660">
    <property type="entry name" value="DinB/YfiT-like"/>
</dbReference>
<dbReference type="RefSeq" id="WP_218917741.1">
    <property type="nucleotide sequence ID" value="NZ_CP015079.1"/>
</dbReference>
<organism evidence="2 3">
    <name type="scientific">Nocardioides dokdonensis FR1436</name>
    <dbReference type="NCBI Taxonomy" id="1300347"/>
    <lineage>
        <taxon>Bacteria</taxon>
        <taxon>Bacillati</taxon>
        <taxon>Actinomycetota</taxon>
        <taxon>Actinomycetes</taxon>
        <taxon>Propionibacteriales</taxon>
        <taxon>Nocardioidaceae</taxon>
        <taxon>Nocardioides</taxon>
    </lineage>
</organism>
<feature type="domain" description="Mycothiol-dependent maleylpyruvate isomerase metal-binding" evidence="1">
    <location>
        <begin position="20"/>
        <end position="110"/>
    </location>
</feature>
<proteinExistence type="predicted"/>
<dbReference type="GO" id="GO:0046872">
    <property type="term" value="F:metal ion binding"/>
    <property type="evidence" value="ECO:0007669"/>
    <property type="project" value="InterPro"/>
</dbReference>
<gene>
    <name evidence="2" type="ORF">I601_0614</name>
</gene>
<name>A0A1A9GG82_9ACTN</name>
<dbReference type="KEGG" id="ndk:I601_0614"/>
<dbReference type="STRING" id="1300347.I601_0614"/>
<accession>A0A1A9GG82</accession>
<reference evidence="2 3" key="1">
    <citation type="submission" date="2016-03" db="EMBL/GenBank/DDBJ databases">
        <title>Complete genome sequence of a soil Actinobacterium, Nocardioides dokdonensis FR1436.</title>
        <authorList>
            <person name="Kwon S.-K."/>
            <person name="Kim K."/>
            <person name="Kim J.F."/>
        </authorList>
    </citation>
    <scope>NUCLEOTIDE SEQUENCE [LARGE SCALE GENOMIC DNA]</scope>
    <source>
        <strain evidence="2 3">FR1436</strain>
    </source>
</reference>
<evidence type="ECO:0000259" key="1">
    <source>
        <dbReference type="Pfam" id="PF11716"/>
    </source>
</evidence>
<dbReference type="SUPFAM" id="SSF109854">
    <property type="entry name" value="DinB/YfiT-like putative metalloenzymes"/>
    <property type="match status" value="1"/>
</dbReference>
<dbReference type="Proteomes" id="UP000077868">
    <property type="component" value="Chromosome"/>
</dbReference>
<protein>
    <recommendedName>
        <fullName evidence="1">Mycothiol-dependent maleylpyruvate isomerase metal-binding domain-containing protein</fullName>
    </recommendedName>
</protein>
<dbReference type="EMBL" id="CP015079">
    <property type="protein sequence ID" value="ANH37066.1"/>
    <property type="molecule type" value="Genomic_DNA"/>
</dbReference>
<evidence type="ECO:0000313" key="3">
    <source>
        <dbReference type="Proteomes" id="UP000077868"/>
    </source>
</evidence>
<dbReference type="InterPro" id="IPR017517">
    <property type="entry name" value="Maleyloyr_isom"/>
</dbReference>
<keyword evidence="3" id="KW-1185">Reference proteome</keyword>
<dbReference type="InterPro" id="IPR024344">
    <property type="entry name" value="MDMPI_metal-binding"/>
</dbReference>
<dbReference type="Gene3D" id="1.20.120.450">
    <property type="entry name" value="dinb family like domain"/>
    <property type="match status" value="1"/>
</dbReference>